<evidence type="ECO:0000256" key="2">
    <source>
        <dbReference type="PIRSR" id="PIRSR613078-2"/>
    </source>
</evidence>
<dbReference type="GO" id="GO:0005829">
    <property type="term" value="C:cytosol"/>
    <property type="evidence" value="ECO:0007669"/>
    <property type="project" value="TreeGrafter"/>
</dbReference>
<dbReference type="Proteomes" id="UP000222366">
    <property type="component" value="Unassembled WGS sequence"/>
</dbReference>
<dbReference type="PANTHER" id="PTHR48100:SF44">
    <property type="entry name" value="PHOSPHATASE C1620.13-RELATED"/>
    <property type="match status" value="1"/>
</dbReference>
<accession>A0A2D0KQF9</accession>
<sequence length="201" mass="22457">MRIIAIRHAETQWNIERILQGRLDSPVTENGFRQINSLLSAIKDFPISKVISSSSGRACTTGQVLADYFGCGMEMNENLCEQNFGILEGLPFAQADYHYPDITSRLFAGDPTVTIPEGESTIEVAQRAISYIQNLATNNSHATVCLVTHGRTLQSLLWQLKGGNLQEETTRYSHQNCSYSVIDVKNEKIHVVRWGVATHLF</sequence>
<feature type="binding site" evidence="2">
    <location>
        <position position="57"/>
    </location>
    <ligand>
        <name>substrate</name>
    </ligand>
</feature>
<dbReference type="CDD" id="cd07067">
    <property type="entry name" value="HP_PGM_like"/>
    <property type="match status" value="1"/>
</dbReference>
<dbReference type="InterPro" id="IPR050275">
    <property type="entry name" value="PGM_Phosphatase"/>
</dbReference>
<dbReference type="GO" id="GO:0016791">
    <property type="term" value="F:phosphatase activity"/>
    <property type="evidence" value="ECO:0007669"/>
    <property type="project" value="TreeGrafter"/>
</dbReference>
<dbReference type="Pfam" id="PF00300">
    <property type="entry name" value="His_Phos_1"/>
    <property type="match status" value="1"/>
</dbReference>
<feature type="active site" description="Tele-phosphohistidine intermediate" evidence="1">
    <location>
        <position position="8"/>
    </location>
</feature>
<keyword evidence="4" id="KW-1185">Reference proteome</keyword>
<evidence type="ECO:0000313" key="3">
    <source>
        <dbReference type="EMBL" id="PHM65659.1"/>
    </source>
</evidence>
<feature type="binding site" evidence="2">
    <location>
        <begin position="7"/>
        <end position="14"/>
    </location>
    <ligand>
        <name>substrate</name>
    </ligand>
</feature>
<comment type="caution">
    <text evidence="3">The sequence shown here is derived from an EMBL/GenBank/DDBJ whole genome shotgun (WGS) entry which is preliminary data.</text>
</comment>
<gene>
    <name evidence="3" type="ORF">Xsto_01808</name>
</gene>
<dbReference type="InterPro" id="IPR029033">
    <property type="entry name" value="His_PPase_superfam"/>
</dbReference>
<dbReference type="PANTHER" id="PTHR48100">
    <property type="entry name" value="BROAD-SPECIFICITY PHOSPHATASE YOR283W-RELATED"/>
    <property type="match status" value="1"/>
</dbReference>
<name>A0A2D0KQF9_9GAMM</name>
<protein>
    <submittedName>
        <fullName evidence="3">Phosphoglycerate mutase</fullName>
    </submittedName>
</protein>
<proteinExistence type="predicted"/>
<dbReference type="Gene3D" id="3.40.50.1240">
    <property type="entry name" value="Phosphoglycerate mutase-like"/>
    <property type="match status" value="1"/>
</dbReference>
<feature type="active site" description="Proton donor/acceptor" evidence="1">
    <location>
        <position position="81"/>
    </location>
</feature>
<dbReference type="SUPFAM" id="SSF53254">
    <property type="entry name" value="Phosphoglycerate mutase-like"/>
    <property type="match status" value="1"/>
</dbReference>
<dbReference type="RefSeq" id="WP_099124811.1">
    <property type="nucleotide sequence ID" value="NZ_CAWNRH010000046.1"/>
</dbReference>
<evidence type="ECO:0000313" key="4">
    <source>
        <dbReference type="Proteomes" id="UP000222366"/>
    </source>
</evidence>
<dbReference type="InterPro" id="IPR013078">
    <property type="entry name" value="His_Pase_superF_clade-1"/>
</dbReference>
<dbReference type="AlphaFoldDB" id="A0A2D0KQF9"/>
<evidence type="ECO:0000256" key="1">
    <source>
        <dbReference type="PIRSR" id="PIRSR613078-1"/>
    </source>
</evidence>
<organism evidence="3 4">
    <name type="scientific">Xenorhabdus stockiae</name>
    <dbReference type="NCBI Taxonomy" id="351614"/>
    <lineage>
        <taxon>Bacteria</taxon>
        <taxon>Pseudomonadati</taxon>
        <taxon>Pseudomonadota</taxon>
        <taxon>Gammaproteobacteria</taxon>
        <taxon>Enterobacterales</taxon>
        <taxon>Morganellaceae</taxon>
        <taxon>Xenorhabdus</taxon>
    </lineage>
</organism>
<dbReference type="EMBL" id="NJAJ01000014">
    <property type="protein sequence ID" value="PHM65659.1"/>
    <property type="molecule type" value="Genomic_DNA"/>
</dbReference>
<reference evidence="3 4" key="1">
    <citation type="journal article" date="2017" name="Nat. Microbiol.">
        <title>Natural product diversity associated with the nematode symbionts Photorhabdus and Xenorhabdus.</title>
        <authorList>
            <person name="Tobias N.J."/>
            <person name="Wolff H."/>
            <person name="Djahanschiri B."/>
            <person name="Grundmann F."/>
            <person name="Kronenwerth M."/>
            <person name="Shi Y.M."/>
            <person name="Simonyi S."/>
            <person name="Grun P."/>
            <person name="Shapiro-Ilan D."/>
            <person name="Pidot S.J."/>
            <person name="Stinear T.P."/>
            <person name="Ebersberger I."/>
            <person name="Bode H.B."/>
        </authorList>
    </citation>
    <scope>NUCLEOTIDE SEQUENCE [LARGE SCALE GENOMIC DNA]</scope>
    <source>
        <strain evidence="3 4">DSM 17904</strain>
    </source>
</reference>
<dbReference type="SMART" id="SM00855">
    <property type="entry name" value="PGAM"/>
    <property type="match status" value="1"/>
</dbReference>